<evidence type="ECO:0000256" key="3">
    <source>
        <dbReference type="SAM" id="MobiDB-lite"/>
    </source>
</evidence>
<feature type="transmembrane region" description="Helical" evidence="4">
    <location>
        <begin position="240"/>
        <end position="261"/>
    </location>
</feature>
<dbReference type="SUPFAM" id="SSF103473">
    <property type="entry name" value="MFS general substrate transporter"/>
    <property type="match status" value="1"/>
</dbReference>
<dbReference type="Proteomes" id="UP000736335">
    <property type="component" value="Unassembled WGS sequence"/>
</dbReference>
<keyword evidence="4" id="KW-0812">Transmembrane</keyword>
<dbReference type="AlphaFoldDB" id="A0A9P6HD36"/>
<feature type="transmembrane region" description="Helical" evidence="4">
    <location>
        <begin position="273"/>
        <end position="293"/>
    </location>
</feature>
<dbReference type="EMBL" id="WIUZ02000010">
    <property type="protein sequence ID" value="KAF9783519.1"/>
    <property type="molecule type" value="Genomic_DNA"/>
</dbReference>
<keyword evidence="4" id="KW-1133">Transmembrane helix</keyword>
<protein>
    <submittedName>
        <fullName evidence="6">Major facilitator superfamily domain-containing protein</fullName>
    </submittedName>
</protein>
<evidence type="ECO:0000313" key="7">
    <source>
        <dbReference type="Proteomes" id="UP000736335"/>
    </source>
</evidence>
<feature type="transmembrane region" description="Helical" evidence="4">
    <location>
        <begin position="164"/>
        <end position="184"/>
    </location>
</feature>
<feature type="compositionally biased region" description="Basic and acidic residues" evidence="3">
    <location>
        <begin position="1"/>
        <end position="17"/>
    </location>
</feature>
<feature type="region of interest" description="Disordered" evidence="3">
    <location>
        <begin position="1"/>
        <end position="28"/>
    </location>
</feature>
<feature type="transmembrane region" description="Helical" evidence="4">
    <location>
        <begin position="365"/>
        <end position="388"/>
    </location>
</feature>
<evidence type="ECO:0000256" key="1">
    <source>
        <dbReference type="ARBA" id="ARBA00004141"/>
    </source>
</evidence>
<reference evidence="6" key="2">
    <citation type="submission" date="2020-11" db="EMBL/GenBank/DDBJ databases">
        <authorList>
            <consortium name="DOE Joint Genome Institute"/>
            <person name="Kuo A."/>
            <person name="Miyauchi S."/>
            <person name="Kiss E."/>
            <person name="Drula E."/>
            <person name="Kohler A."/>
            <person name="Sanchez-Garcia M."/>
            <person name="Andreopoulos B."/>
            <person name="Barry K.W."/>
            <person name="Bonito G."/>
            <person name="Buee M."/>
            <person name="Carver A."/>
            <person name="Chen C."/>
            <person name="Cichocki N."/>
            <person name="Clum A."/>
            <person name="Culley D."/>
            <person name="Crous P.W."/>
            <person name="Fauchery L."/>
            <person name="Girlanda M."/>
            <person name="Hayes R."/>
            <person name="Keri Z."/>
            <person name="Labutti K."/>
            <person name="Lipzen A."/>
            <person name="Lombard V."/>
            <person name="Magnuson J."/>
            <person name="Maillard F."/>
            <person name="Morin E."/>
            <person name="Murat C."/>
            <person name="Nolan M."/>
            <person name="Ohm R."/>
            <person name="Pangilinan J."/>
            <person name="Pereira M."/>
            <person name="Perotto S."/>
            <person name="Peter M."/>
            <person name="Riley R."/>
            <person name="Sitrit Y."/>
            <person name="Stielow B."/>
            <person name="Szollosi G."/>
            <person name="Zifcakova L."/>
            <person name="Stursova M."/>
            <person name="Spatafora J.W."/>
            <person name="Tedersoo L."/>
            <person name="Vaario L.-M."/>
            <person name="Yamada A."/>
            <person name="Yan M."/>
            <person name="Wang P."/>
            <person name="Xu J."/>
            <person name="Bruns T."/>
            <person name="Baldrian P."/>
            <person name="Vilgalys R."/>
            <person name="Henrissat B."/>
            <person name="Grigoriev I.V."/>
            <person name="Hibbett D."/>
            <person name="Nagy L.G."/>
            <person name="Martin F.M."/>
        </authorList>
    </citation>
    <scope>NUCLEOTIDE SEQUENCE</scope>
    <source>
        <strain evidence="6">UH-Tt-Lm1</strain>
    </source>
</reference>
<evidence type="ECO:0000259" key="5">
    <source>
        <dbReference type="PROSITE" id="PS50850"/>
    </source>
</evidence>
<feature type="transmembrane region" description="Helical" evidence="4">
    <location>
        <begin position="129"/>
        <end position="152"/>
    </location>
</feature>
<dbReference type="Pfam" id="PF07690">
    <property type="entry name" value="MFS_1"/>
    <property type="match status" value="1"/>
</dbReference>
<dbReference type="OrthoDB" id="6509908at2759"/>
<evidence type="ECO:0000313" key="6">
    <source>
        <dbReference type="EMBL" id="KAF9783519.1"/>
    </source>
</evidence>
<keyword evidence="4" id="KW-0472">Membrane</keyword>
<feature type="transmembrane region" description="Helical" evidence="4">
    <location>
        <begin position="79"/>
        <end position="98"/>
    </location>
</feature>
<evidence type="ECO:0000256" key="2">
    <source>
        <dbReference type="ARBA" id="ARBA00006727"/>
    </source>
</evidence>
<feature type="transmembrane region" description="Helical" evidence="4">
    <location>
        <begin position="300"/>
        <end position="323"/>
    </location>
</feature>
<feature type="transmembrane region" description="Helical" evidence="4">
    <location>
        <begin position="329"/>
        <end position="353"/>
    </location>
</feature>
<comment type="similarity">
    <text evidence="2">Belongs to the major facilitator superfamily. Monocarboxylate porter (TC 2.A.1.13) family.</text>
</comment>
<gene>
    <name evidence="6" type="ORF">BJ322DRAFT_1008358</name>
</gene>
<sequence>MRASEDGPLEHKERDDVETGPSNPTTAADDCPDGGFAAWCVVLGSTCAIFATFGLVNAWGVFQSYYQRVLIPETPTSTIAWVGSVQYALVFFPGLVAGRLCDLGYFKHTLFIFRLVKLATALTGECKEFWQLLLCQGILTGICCGMIFSPIPSIASQWFKKRRSLAFGIMSAGTSLGGTIIPIAARNLIDVVGFKWTMRIVALIELFVLTVANLTIRRRIRPPERTGPFFAWHDFKKPAFSVYTLGGILNFLGFYTLLAYIDLSATRVGISPRFSFYLVSIANAGSGLGRIFSGILADKFGVLTVTGPLSIMCAVMTYLWPFVATEGGLVAIAIVYGFCSGAFTSLLAVPVVMMGDMHDSGRRTGSFLTCIALGAVVGPPISGAIAQATGGFRAVGYYAGSCILGAVAFLYLTKYMVIGSLRGKY</sequence>
<dbReference type="InterPro" id="IPR011701">
    <property type="entry name" value="MFS"/>
</dbReference>
<name>A0A9P6HD36_9AGAM</name>
<organism evidence="6 7">
    <name type="scientific">Thelephora terrestris</name>
    <dbReference type="NCBI Taxonomy" id="56493"/>
    <lineage>
        <taxon>Eukaryota</taxon>
        <taxon>Fungi</taxon>
        <taxon>Dikarya</taxon>
        <taxon>Basidiomycota</taxon>
        <taxon>Agaricomycotina</taxon>
        <taxon>Agaricomycetes</taxon>
        <taxon>Thelephorales</taxon>
        <taxon>Thelephoraceae</taxon>
        <taxon>Thelephora</taxon>
    </lineage>
</organism>
<accession>A0A9P6HD36</accession>
<proteinExistence type="inferred from homology"/>
<comment type="subcellular location">
    <subcellularLocation>
        <location evidence="1">Membrane</location>
        <topology evidence="1">Multi-pass membrane protein</topology>
    </subcellularLocation>
</comment>
<keyword evidence="7" id="KW-1185">Reference proteome</keyword>
<feature type="transmembrane region" description="Helical" evidence="4">
    <location>
        <begin position="196"/>
        <end position="216"/>
    </location>
</feature>
<dbReference type="InterPro" id="IPR050327">
    <property type="entry name" value="Proton-linked_MCT"/>
</dbReference>
<feature type="domain" description="Major facilitator superfamily (MFS) profile" evidence="5">
    <location>
        <begin position="239"/>
        <end position="425"/>
    </location>
</feature>
<dbReference type="InterPro" id="IPR020846">
    <property type="entry name" value="MFS_dom"/>
</dbReference>
<dbReference type="PANTHER" id="PTHR11360:SF177">
    <property type="entry name" value="RIBOFLAVIN TRANSPORTER MCH5"/>
    <property type="match status" value="1"/>
</dbReference>
<evidence type="ECO:0000256" key="4">
    <source>
        <dbReference type="SAM" id="Phobius"/>
    </source>
</evidence>
<reference evidence="6" key="1">
    <citation type="journal article" date="2020" name="Nat. Commun.">
        <title>Large-scale genome sequencing of mycorrhizal fungi provides insights into the early evolution of symbiotic traits.</title>
        <authorList>
            <person name="Miyauchi S."/>
            <person name="Kiss E."/>
            <person name="Kuo A."/>
            <person name="Drula E."/>
            <person name="Kohler A."/>
            <person name="Sanchez-Garcia M."/>
            <person name="Morin E."/>
            <person name="Andreopoulos B."/>
            <person name="Barry K.W."/>
            <person name="Bonito G."/>
            <person name="Buee M."/>
            <person name="Carver A."/>
            <person name="Chen C."/>
            <person name="Cichocki N."/>
            <person name="Clum A."/>
            <person name="Culley D."/>
            <person name="Crous P.W."/>
            <person name="Fauchery L."/>
            <person name="Girlanda M."/>
            <person name="Hayes R.D."/>
            <person name="Keri Z."/>
            <person name="LaButti K."/>
            <person name="Lipzen A."/>
            <person name="Lombard V."/>
            <person name="Magnuson J."/>
            <person name="Maillard F."/>
            <person name="Murat C."/>
            <person name="Nolan M."/>
            <person name="Ohm R.A."/>
            <person name="Pangilinan J."/>
            <person name="Pereira M.F."/>
            <person name="Perotto S."/>
            <person name="Peter M."/>
            <person name="Pfister S."/>
            <person name="Riley R."/>
            <person name="Sitrit Y."/>
            <person name="Stielow J.B."/>
            <person name="Szollosi G."/>
            <person name="Zifcakova L."/>
            <person name="Stursova M."/>
            <person name="Spatafora J.W."/>
            <person name="Tedersoo L."/>
            <person name="Vaario L.M."/>
            <person name="Yamada A."/>
            <person name="Yan M."/>
            <person name="Wang P."/>
            <person name="Xu J."/>
            <person name="Bruns T."/>
            <person name="Baldrian P."/>
            <person name="Vilgalys R."/>
            <person name="Dunand C."/>
            <person name="Henrissat B."/>
            <person name="Grigoriev I.V."/>
            <person name="Hibbett D."/>
            <person name="Nagy L.G."/>
            <person name="Martin F.M."/>
        </authorList>
    </citation>
    <scope>NUCLEOTIDE SEQUENCE</scope>
    <source>
        <strain evidence="6">UH-Tt-Lm1</strain>
    </source>
</reference>
<dbReference type="PANTHER" id="PTHR11360">
    <property type="entry name" value="MONOCARBOXYLATE TRANSPORTER"/>
    <property type="match status" value="1"/>
</dbReference>
<feature type="transmembrane region" description="Helical" evidence="4">
    <location>
        <begin position="394"/>
        <end position="412"/>
    </location>
</feature>
<dbReference type="GO" id="GO:0022857">
    <property type="term" value="F:transmembrane transporter activity"/>
    <property type="evidence" value="ECO:0007669"/>
    <property type="project" value="InterPro"/>
</dbReference>
<dbReference type="GO" id="GO:0016020">
    <property type="term" value="C:membrane"/>
    <property type="evidence" value="ECO:0007669"/>
    <property type="project" value="UniProtKB-SubCell"/>
</dbReference>
<dbReference type="Gene3D" id="1.20.1250.20">
    <property type="entry name" value="MFS general substrate transporter like domains"/>
    <property type="match status" value="2"/>
</dbReference>
<comment type="caution">
    <text evidence="6">The sequence shown here is derived from an EMBL/GenBank/DDBJ whole genome shotgun (WGS) entry which is preliminary data.</text>
</comment>
<dbReference type="InterPro" id="IPR036259">
    <property type="entry name" value="MFS_trans_sf"/>
</dbReference>
<dbReference type="PROSITE" id="PS50850">
    <property type="entry name" value="MFS"/>
    <property type="match status" value="1"/>
</dbReference>
<feature type="transmembrane region" description="Helical" evidence="4">
    <location>
        <begin position="36"/>
        <end position="59"/>
    </location>
</feature>